<dbReference type="HOGENOM" id="CLU_2831872_0_0_1"/>
<proteinExistence type="predicted"/>
<sequence length="66" mass="7362">MATKIGIVSAAHAWITMLEGNQEYRQSAGPFRGGRIRFISSLSTHYHLETEVANRVAACMGQYYDV</sequence>
<dbReference type="EMBL" id="KN819603">
    <property type="protein sequence ID" value="KIJ08539.1"/>
    <property type="molecule type" value="Genomic_DNA"/>
</dbReference>
<dbReference type="Proteomes" id="UP000053647">
    <property type="component" value="Unassembled WGS sequence"/>
</dbReference>
<organism evidence="1 2">
    <name type="scientific">Paxillus involutus ATCC 200175</name>
    <dbReference type="NCBI Taxonomy" id="664439"/>
    <lineage>
        <taxon>Eukaryota</taxon>
        <taxon>Fungi</taxon>
        <taxon>Dikarya</taxon>
        <taxon>Basidiomycota</taxon>
        <taxon>Agaricomycotina</taxon>
        <taxon>Agaricomycetes</taxon>
        <taxon>Agaricomycetidae</taxon>
        <taxon>Boletales</taxon>
        <taxon>Paxilineae</taxon>
        <taxon>Paxillaceae</taxon>
        <taxon>Paxillus</taxon>
    </lineage>
</organism>
<gene>
    <name evidence="1" type="ORF">PAXINDRAFT_172883</name>
</gene>
<name>A0A0C9SNY4_PAXIN</name>
<evidence type="ECO:0000313" key="2">
    <source>
        <dbReference type="Proteomes" id="UP000053647"/>
    </source>
</evidence>
<keyword evidence="2" id="KW-1185">Reference proteome</keyword>
<evidence type="ECO:0000313" key="1">
    <source>
        <dbReference type="EMBL" id="KIJ08539.1"/>
    </source>
</evidence>
<reference evidence="1 2" key="1">
    <citation type="submission" date="2014-06" db="EMBL/GenBank/DDBJ databases">
        <authorList>
            <consortium name="DOE Joint Genome Institute"/>
            <person name="Kuo A."/>
            <person name="Kohler A."/>
            <person name="Nagy L.G."/>
            <person name="Floudas D."/>
            <person name="Copeland A."/>
            <person name="Barry K.W."/>
            <person name="Cichocki N."/>
            <person name="Veneault-Fourrey C."/>
            <person name="LaButti K."/>
            <person name="Lindquist E.A."/>
            <person name="Lipzen A."/>
            <person name="Lundell T."/>
            <person name="Morin E."/>
            <person name="Murat C."/>
            <person name="Sun H."/>
            <person name="Tunlid A."/>
            <person name="Henrissat B."/>
            <person name="Grigoriev I.V."/>
            <person name="Hibbett D.S."/>
            <person name="Martin F."/>
            <person name="Nordberg H.P."/>
            <person name="Cantor M.N."/>
            <person name="Hua S.X."/>
        </authorList>
    </citation>
    <scope>NUCLEOTIDE SEQUENCE [LARGE SCALE GENOMIC DNA]</scope>
    <source>
        <strain evidence="1 2">ATCC 200175</strain>
    </source>
</reference>
<reference evidence="2" key="2">
    <citation type="submission" date="2015-01" db="EMBL/GenBank/DDBJ databases">
        <title>Evolutionary Origins and Diversification of the Mycorrhizal Mutualists.</title>
        <authorList>
            <consortium name="DOE Joint Genome Institute"/>
            <consortium name="Mycorrhizal Genomics Consortium"/>
            <person name="Kohler A."/>
            <person name="Kuo A."/>
            <person name="Nagy L.G."/>
            <person name="Floudas D."/>
            <person name="Copeland A."/>
            <person name="Barry K.W."/>
            <person name="Cichocki N."/>
            <person name="Veneault-Fourrey C."/>
            <person name="LaButti K."/>
            <person name="Lindquist E.A."/>
            <person name="Lipzen A."/>
            <person name="Lundell T."/>
            <person name="Morin E."/>
            <person name="Murat C."/>
            <person name="Riley R."/>
            <person name="Ohm R."/>
            <person name="Sun H."/>
            <person name="Tunlid A."/>
            <person name="Henrissat B."/>
            <person name="Grigoriev I.V."/>
            <person name="Hibbett D.S."/>
            <person name="Martin F."/>
        </authorList>
    </citation>
    <scope>NUCLEOTIDE SEQUENCE [LARGE SCALE GENOMIC DNA]</scope>
    <source>
        <strain evidence="2">ATCC 200175</strain>
    </source>
</reference>
<protein>
    <submittedName>
        <fullName evidence="1">Unplaced genomic scaffold PAXINscaffold_281, whole genome shotgun sequence</fullName>
    </submittedName>
</protein>
<dbReference type="AlphaFoldDB" id="A0A0C9SNY4"/>
<accession>A0A0C9SNY4</accession>